<keyword evidence="3" id="KW-1185">Reference proteome</keyword>
<feature type="compositionally biased region" description="Basic and acidic residues" evidence="1">
    <location>
        <begin position="18"/>
        <end position="37"/>
    </location>
</feature>
<evidence type="ECO:0000313" key="3">
    <source>
        <dbReference type="Proteomes" id="UP001632038"/>
    </source>
</evidence>
<sequence length="102" mass="11658">MKRAFDDGWGAVIAKTEPSKKSKYSKEREDDGSHLIEDFDDDVRDGEGEKRDFSKLEVKPDHVNRPLWLARMAEFSSTPSLCCINRHMISSLRLLNQFAGIS</sequence>
<dbReference type="AlphaFoldDB" id="A0ABD3D3S1"/>
<name>A0ABD3D3S1_9LAMI</name>
<protein>
    <submittedName>
        <fullName evidence="2">Uncharacterized protein</fullName>
    </submittedName>
</protein>
<evidence type="ECO:0000313" key="2">
    <source>
        <dbReference type="EMBL" id="KAL3636196.1"/>
    </source>
</evidence>
<accession>A0ABD3D3S1</accession>
<proteinExistence type="predicted"/>
<dbReference type="Proteomes" id="UP001632038">
    <property type="component" value="Unassembled WGS sequence"/>
</dbReference>
<feature type="region of interest" description="Disordered" evidence="1">
    <location>
        <begin position="18"/>
        <end position="50"/>
    </location>
</feature>
<comment type="caution">
    <text evidence="2">The sequence shown here is derived from an EMBL/GenBank/DDBJ whole genome shotgun (WGS) entry which is preliminary data.</text>
</comment>
<reference evidence="3" key="1">
    <citation type="journal article" date="2024" name="IScience">
        <title>Strigolactones Initiate the Formation of Haustorium-like Structures in Castilleja.</title>
        <authorList>
            <person name="Buerger M."/>
            <person name="Peterson D."/>
            <person name="Chory J."/>
        </authorList>
    </citation>
    <scope>NUCLEOTIDE SEQUENCE [LARGE SCALE GENOMIC DNA]</scope>
</reference>
<gene>
    <name evidence="2" type="ORF">CASFOL_020743</name>
</gene>
<dbReference type="EMBL" id="JAVIJP010000027">
    <property type="protein sequence ID" value="KAL3636196.1"/>
    <property type="molecule type" value="Genomic_DNA"/>
</dbReference>
<organism evidence="2 3">
    <name type="scientific">Castilleja foliolosa</name>
    <dbReference type="NCBI Taxonomy" id="1961234"/>
    <lineage>
        <taxon>Eukaryota</taxon>
        <taxon>Viridiplantae</taxon>
        <taxon>Streptophyta</taxon>
        <taxon>Embryophyta</taxon>
        <taxon>Tracheophyta</taxon>
        <taxon>Spermatophyta</taxon>
        <taxon>Magnoliopsida</taxon>
        <taxon>eudicotyledons</taxon>
        <taxon>Gunneridae</taxon>
        <taxon>Pentapetalae</taxon>
        <taxon>asterids</taxon>
        <taxon>lamiids</taxon>
        <taxon>Lamiales</taxon>
        <taxon>Orobanchaceae</taxon>
        <taxon>Pedicularideae</taxon>
        <taxon>Castillejinae</taxon>
        <taxon>Castilleja</taxon>
    </lineage>
</organism>
<evidence type="ECO:0000256" key="1">
    <source>
        <dbReference type="SAM" id="MobiDB-lite"/>
    </source>
</evidence>